<dbReference type="InterPro" id="IPR058467">
    <property type="entry name" value="DUF8154"/>
</dbReference>
<gene>
    <name evidence="2" type="ORF">ACFQE6_09495</name>
</gene>
<evidence type="ECO:0000313" key="2">
    <source>
        <dbReference type="EMBL" id="MFC6765223.1"/>
    </source>
</evidence>
<dbReference type="GO" id="GO:0003677">
    <property type="term" value="F:DNA binding"/>
    <property type="evidence" value="ECO:0007669"/>
    <property type="project" value="UniProtKB-KW"/>
</dbReference>
<dbReference type="EMBL" id="JBHSWV010000132">
    <property type="protein sequence ID" value="MFC6765223.1"/>
    <property type="molecule type" value="Genomic_DNA"/>
</dbReference>
<accession>A0ABD5SJJ6</accession>
<reference evidence="2 3" key="1">
    <citation type="journal article" date="2019" name="Int. J. Syst. Evol. Microbiol.">
        <title>The Global Catalogue of Microorganisms (GCM) 10K type strain sequencing project: providing services to taxonomists for standard genome sequencing and annotation.</title>
        <authorList>
            <consortium name="The Broad Institute Genomics Platform"/>
            <consortium name="The Broad Institute Genome Sequencing Center for Infectious Disease"/>
            <person name="Wu L."/>
            <person name="Ma J."/>
        </authorList>
    </citation>
    <scope>NUCLEOTIDE SEQUENCE [LARGE SCALE GENOMIC DNA]</scope>
    <source>
        <strain evidence="2 3">LMG 29247</strain>
    </source>
</reference>
<feature type="domain" description="DUF8154" evidence="1">
    <location>
        <begin position="6"/>
        <end position="168"/>
    </location>
</feature>
<dbReference type="RefSeq" id="WP_273738259.1">
    <property type="nucleotide sequence ID" value="NZ_JAQIVI010000132.1"/>
</dbReference>
<dbReference type="Pfam" id="PF26481">
    <property type="entry name" value="DUF8154"/>
    <property type="match status" value="1"/>
</dbReference>
<evidence type="ECO:0000259" key="1">
    <source>
        <dbReference type="Pfam" id="PF26481"/>
    </source>
</evidence>
<protein>
    <submittedName>
        <fullName evidence="2">DNA-binding protein</fullName>
    </submittedName>
</protein>
<keyword evidence="2" id="KW-0238">DNA-binding</keyword>
<comment type="caution">
    <text evidence="2">The sequence shown here is derived from an EMBL/GenBank/DDBJ whole genome shotgun (WGS) entry which is preliminary data.</text>
</comment>
<organism evidence="2 3">
    <name type="scientific">Natrinema soli</name>
    <dbReference type="NCBI Taxonomy" id="1930624"/>
    <lineage>
        <taxon>Archaea</taxon>
        <taxon>Methanobacteriati</taxon>
        <taxon>Methanobacteriota</taxon>
        <taxon>Stenosarchaea group</taxon>
        <taxon>Halobacteria</taxon>
        <taxon>Halobacteriales</taxon>
        <taxon>Natrialbaceae</taxon>
        <taxon>Natrinema</taxon>
    </lineage>
</organism>
<proteinExistence type="predicted"/>
<dbReference type="Proteomes" id="UP001596383">
    <property type="component" value="Unassembled WGS sequence"/>
</dbReference>
<dbReference type="AlphaFoldDB" id="A0ABD5SJJ6"/>
<evidence type="ECO:0000313" key="3">
    <source>
        <dbReference type="Proteomes" id="UP001596383"/>
    </source>
</evidence>
<keyword evidence="3" id="KW-1185">Reference proteome</keyword>
<name>A0ABD5SJJ6_9EURY</name>
<sequence>MSSGSDPSSVLAALERAQDAFEMVGRGWTEFEAGISADADWKTQLTKACRLLEVVDTLQAQDGYYTAVIEVCFGAIERSIEAYALSMTTDTLQDFQDHQFSYERAHQIGLFERQTAEEMRNLYSENRTESYYGGGRPTEEQADAMTELAIAVHQFAVSQIREGGVCLCG</sequence>